<name>A0A5Q0LY02_VARPD</name>
<dbReference type="AlphaFoldDB" id="A0A5Q0LY02"/>
<proteinExistence type="predicted"/>
<gene>
    <name evidence="1" type="ORF">GFK26_03265</name>
</gene>
<sequence length="72" mass="8329">MALDIRALPHPADRFRLTTTEFATQQLVNAQTVRKRLSLHGSYFGVKPLRLLNRRLLWPADSIKTLIEESQQ</sequence>
<dbReference type="Proteomes" id="UP000326780">
    <property type="component" value="Chromosome"/>
</dbReference>
<dbReference type="EMBL" id="CP045644">
    <property type="protein sequence ID" value="QFZ81858.1"/>
    <property type="molecule type" value="Genomic_DNA"/>
</dbReference>
<dbReference type="RefSeq" id="WP_093299157.1">
    <property type="nucleotide sequence ID" value="NZ_CP045644.1"/>
</dbReference>
<keyword evidence="1" id="KW-0238">DNA-binding</keyword>
<reference evidence="1 2" key="1">
    <citation type="submission" date="2019-10" db="EMBL/GenBank/DDBJ databases">
        <title>Complete genome sequence of Variovorax paradoxus 5C-2.</title>
        <authorList>
            <person name="Gogoleva N.E."/>
            <person name="Balkin A.S."/>
        </authorList>
    </citation>
    <scope>NUCLEOTIDE SEQUENCE [LARGE SCALE GENOMIC DNA]</scope>
    <source>
        <strain evidence="1 2">5C-2</strain>
    </source>
</reference>
<accession>A0A5Q0LY02</accession>
<evidence type="ECO:0000313" key="2">
    <source>
        <dbReference type="Proteomes" id="UP000326780"/>
    </source>
</evidence>
<evidence type="ECO:0000313" key="1">
    <source>
        <dbReference type="EMBL" id="QFZ81858.1"/>
    </source>
</evidence>
<dbReference type="GO" id="GO:0003677">
    <property type="term" value="F:DNA binding"/>
    <property type="evidence" value="ECO:0007669"/>
    <property type="project" value="UniProtKB-KW"/>
</dbReference>
<organism evidence="1 2">
    <name type="scientific">Variovorax paradoxus</name>
    <dbReference type="NCBI Taxonomy" id="34073"/>
    <lineage>
        <taxon>Bacteria</taxon>
        <taxon>Pseudomonadati</taxon>
        <taxon>Pseudomonadota</taxon>
        <taxon>Betaproteobacteria</taxon>
        <taxon>Burkholderiales</taxon>
        <taxon>Comamonadaceae</taxon>
        <taxon>Variovorax</taxon>
    </lineage>
</organism>
<protein>
    <submittedName>
        <fullName evidence="1">DNA-binding protein</fullName>
    </submittedName>
</protein>